<dbReference type="EMBL" id="AGNK02001096">
    <property type="status" value="NOT_ANNOTATED_CDS"/>
    <property type="molecule type" value="Genomic_DNA"/>
</dbReference>
<reference evidence="2" key="1">
    <citation type="journal article" date="2012" name="Nat. Biotechnol.">
        <title>Reference genome sequence of the model plant Setaria.</title>
        <authorList>
            <person name="Bennetzen J.L."/>
            <person name="Schmutz J."/>
            <person name="Wang H."/>
            <person name="Percifield R."/>
            <person name="Hawkins J."/>
            <person name="Pontaroli A.C."/>
            <person name="Estep M."/>
            <person name="Feng L."/>
            <person name="Vaughn J.N."/>
            <person name="Grimwood J."/>
            <person name="Jenkins J."/>
            <person name="Barry K."/>
            <person name="Lindquist E."/>
            <person name="Hellsten U."/>
            <person name="Deshpande S."/>
            <person name="Wang X."/>
            <person name="Wu X."/>
            <person name="Mitros T."/>
            <person name="Triplett J."/>
            <person name="Yang X."/>
            <person name="Ye C.Y."/>
            <person name="Mauro-Herrera M."/>
            <person name="Wang L."/>
            <person name="Li P."/>
            <person name="Sharma M."/>
            <person name="Sharma R."/>
            <person name="Ronald P.C."/>
            <person name="Panaud O."/>
            <person name="Kellogg E.A."/>
            <person name="Brutnell T.P."/>
            <person name="Doust A.N."/>
            <person name="Tuskan G.A."/>
            <person name="Rokhsar D."/>
            <person name="Devos K.M."/>
        </authorList>
    </citation>
    <scope>NUCLEOTIDE SEQUENCE [LARGE SCALE GENOMIC DNA]</scope>
    <source>
        <strain evidence="2">cv. Yugu1</strain>
    </source>
</reference>
<evidence type="ECO:0000313" key="2">
    <source>
        <dbReference type="Proteomes" id="UP000004995"/>
    </source>
</evidence>
<accession>K3ZYW2</accession>
<reference evidence="1" key="2">
    <citation type="submission" date="2018-08" db="UniProtKB">
        <authorList>
            <consortium name="EnsemblPlants"/>
        </authorList>
    </citation>
    <scope>IDENTIFICATION</scope>
    <source>
        <strain evidence="1">Yugu1</strain>
    </source>
</reference>
<sequence length="60" mass="6833">MQLQQGKSVFPMMIWLENFKVATSTEVSNWKNNSYYGVNPTTHVTTSQSVPICKGLFVTY</sequence>
<dbReference type="InParanoid" id="K3ZYW2"/>
<dbReference type="Gramene" id="KQL24545">
    <property type="protein sequence ID" value="KQL24545"/>
    <property type="gene ID" value="SETIT_031794mg"/>
</dbReference>
<keyword evidence="2" id="KW-1185">Reference proteome</keyword>
<name>K3ZYW2_SETIT</name>
<organism evidence="1 2">
    <name type="scientific">Setaria italica</name>
    <name type="common">Foxtail millet</name>
    <name type="synonym">Panicum italicum</name>
    <dbReference type="NCBI Taxonomy" id="4555"/>
    <lineage>
        <taxon>Eukaryota</taxon>
        <taxon>Viridiplantae</taxon>
        <taxon>Streptophyta</taxon>
        <taxon>Embryophyta</taxon>
        <taxon>Tracheophyta</taxon>
        <taxon>Spermatophyta</taxon>
        <taxon>Magnoliopsida</taxon>
        <taxon>Liliopsida</taxon>
        <taxon>Poales</taxon>
        <taxon>Poaceae</taxon>
        <taxon>PACMAD clade</taxon>
        <taxon>Panicoideae</taxon>
        <taxon>Panicodae</taxon>
        <taxon>Paniceae</taxon>
        <taxon>Cenchrinae</taxon>
        <taxon>Setaria</taxon>
    </lineage>
</organism>
<protein>
    <submittedName>
        <fullName evidence="1">Uncharacterized protein</fullName>
    </submittedName>
</protein>
<dbReference type="AlphaFoldDB" id="K3ZYW2"/>
<dbReference type="EnsemblPlants" id="KQL24545">
    <property type="protein sequence ID" value="KQL24545"/>
    <property type="gene ID" value="SETIT_031794mg"/>
</dbReference>
<dbReference type="HOGENOM" id="CLU_2946043_0_0_1"/>
<dbReference type="Proteomes" id="UP000004995">
    <property type="component" value="Unassembled WGS sequence"/>
</dbReference>
<proteinExistence type="predicted"/>
<evidence type="ECO:0000313" key="1">
    <source>
        <dbReference type="EnsemblPlants" id="KQL24545"/>
    </source>
</evidence>